<dbReference type="Proteomes" id="UP000189911">
    <property type="component" value="Chromosome G"/>
</dbReference>
<proteinExistence type="inferred from homology"/>
<evidence type="ECO:0000256" key="4">
    <source>
        <dbReference type="ARBA" id="ARBA00022448"/>
    </source>
</evidence>
<dbReference type="InterPro" id="IPR007255">
    <property type="entry name" value="COG8"/>
</dbReference>
<dbReference type="GO" id="GO:0000139">
    <property type="term" value="C:Golgi membrane"/>
    <property type="evidence" value="ECO:0007669"/>
    <property type="project" value="UniProtKB-SubCell"/>
</dbReference>
<evidence type="ECO:0000256" key="3">
    <source>
        <dbReference type="ARBA" id="ARBA00020983"/>
    </source>
</evidence>
<keyword evidence="11" id="KW-1185">Reference proteome</keyword>
<evidence type="ECO:0000256" key="7">
    <source>
        <dbReference type="ARBA" id="ARBA00023136"/>
    </source>
</evidence>
<evidence type="ECO:0000256" key="9">
    <source>
        <dbReference type="SAM" id="Coils"/>
    </source>
</evidence>
<dbReference type="PANTHER" id="PTHR21311:SF0">
    <property type="entry name" value="CONSERVED OLIGOMERIC GOLGI COMPLEX SUBUNIT 8"/>
    <property type="match status" value="1"/>
</dbReference>
<sequence>MDALDVLLDGFDTSKHDPKEVEDFLITKLQCKDSYDAYFSSQPLPGSVVEDIAEIEAQISKLERELRSTLVESKEAISNVLCNEPVEPQLASMLAQIDQLWELENQEPARSTQDQYQDLFTSLEEPVEEPVDEPQEAEIDEFHAALEKLKSHASADNSSLNNNHNNLALVLTNWRSINELLELPTLTATCIKTGHYQEALLCHSHIRSLAEKFPTANIIRHIADSISHEITTTMLHGLVKMLQQNISANPMKKILMYLLSIPPFSNNPQVLIQVFMSMRHKFVCAEMDSFQITEMSNDTMRELLIKRKIEAFREHVYNALAIIKSQSEQFDLKTHESPKISIPLLQEPKKPAATNPLTLLFVETCCDALLSSLKPYKTSLSVSVCLQLVYCSFRLADCNPNYHHLFVNKISEAELFSTAELTTAMDKRRELANKYY</sequence>
<keyword evidence="9" id="KW-0175">Coiled coil</keyword>
<evidence type="ECO:0000313" key="10">
    <source>
        <dbReference type="EMBL" id="SCV04885.1"/>
    </source>
</evidence>
<evidence type="ECO:0000256" key="2">
    <source>
        <dbReference type="ARBA" id="ARBA00006419"/>
    </source>
</evidence>
<dbReference type="GO" id="GO:0006891">
    <property type="term" value="P:intra-Golgi vesicle-mediated transport"/>
    <property type="evidence" value="ECO:0007669"/>
    <property type="project" value="TreeGrafter"/>
</dbReference>
<reference evidence="11" key="1">
    <citation type="submission" date="2016-03" db="EMBL/GenBank/DDBJ databases">
        <authorList>
            <person name="Devillers Hugo."/>
        </authorList>
    </citation>
    <scope>NUCLEOTIDE SEQUENCE [LARGE SCALE GENOMIC DNA]</scope>
</reference>
<keyword evidence="4" id="KW-0813">Transport</keyword>
<evidence type="ECO:0000256" key="1">
    <source>
        <dbReference type="ARBA" id="ARBA00004395"/>
    </source>
</evidence>
<dbReference type="GO" id="GO:0017119">
    <property type="term" value="C:Golgi transport complex"/>
    <property type="evidence" value="ECO:0007669"/>
    <property type="project" value="InterPro"/>
</dbReference>
<evidence type="ECO:0000256" key="5">
    <source>
        <dbReference type="ARBA" id="ARBA00022927"/>
    </source>
</evidence>
<keyword evidence="7" id="KW-0472">Membrane</keyword>
<name>A0A1G4KK78_9SACH</name>
<evidence type="ECO:0000313" key="11">
    <source>
        <dbReference type="Proteomes" id="UP000189911"/>
    </source>
</evidence>
<protein>
    <recommendedName>
        <fullName evidence="3">Conserved oligomeric Golgi complex subunit 8</fullName>
    </recommendedName>
    <alternativeName>
        <fullName evidence="8">Component of oligomeric Golgi complex 8</fullName>
    </alternativeName>
</protein>
<comment type="similarity">
    <text evidence="2">Belongs to the COG8 family.</text>
</comment>
<keyword evidence="5" id="KW-0653">Protein transport</keyword>
<organism evidence="10 11">
    <name type="scientific">Lachancea nothofagi CBS 11611</name>
    <dbReference type="NCBI Taxonomy" id="1266666"/>
    <lineage>
        <taxon>Eukaryota</taxon>
        <taxon>Fungi</taxon>
        <taxon>Dikarya</taxon>
        <taxon>Ascomycota</taxon>
        <taxon>Saccharomycotina</taxon>
        <taxon>Saccharomycetes</taxon>
        <taxon>Saccharomycetales</taxon>
        <taxon>Saccharomycetaceae</taxon>
        <taxon>Lachancea</taxon>
    </lineage>
</organism>
<evidence type="ECO:0000256" key="6">
    <source>
        <dbReference type="ARBA" id="ARBA00023034"/>
    </source>
</evidence>
<dbReference type="AlphaFoldDB" id="A0A1G4KK78"/>
<feature type="coiled-coil region" evidence="9">
    <location>
        <begin position="52"/>
        <end position="79"/>
    </location>
</feature>
<comment type="subcellular location">
    <subcellularLocation>
        <location evidence="1">Golgi apparatus membrane</location>
        <topology evidence="1">Peripheral membrane protein</topology>
    </subcellularLocation>
</comment>
<gene>
    <name evidence="10" type="ORF">LANO_0G13564G</name>
</gene>
<dbReference type="OrthoDB" id="1661054at2759"/>
<keyword evidence="6" id="KW-0333">Golgi apparatus</keyword>
<dbReference type="PANTHER" id="PTHR21311">
    <property type="entry name" value="CONSERVED OLIGOMERIC GOLGI COMPLEX COMPONENT 8"/>
    <property type="match status" value="1"/>
</dbReference>
<accession>A0A1G4KK78</accession>
<dbReference type="EMBL" id="LT598453">
    <property type="protein sequence ID" value="SCV04885.1"/>
    <property type="molecule type" value="Genomic_DNA"/>
</dbReference>
<dbReference type="GO" id="GO:0032258">
    <property type="term" value="P:cytoplasm to vacuole targeting by the Cvt pathway"/>
    <property type="evidence" value="ECO:0007669"/>
    <property type="project" value="TreeGrafter"/>
</dbReference>
<evidence type="ECO:0000256" key="8">
    <source>
        <dbReference type="ARBA" id="ARBA00031347"/>
    </source>
</evidence>
<dbReference type="Pfam" id="PF04124">
    <property type="entry name" value="Dor1"/>
    <property type="match status" value="1"/>
</dbReference>